<gene>
    <name evidence="1" type="ORF">SAMN05421512_104390</name>
</gene>
<dbReference type="EMBL" id="OBML01000004">
    <property type="protein sequence ID" value="SOC04463.1"/>
    <property type="molecule type" value="Genomic_DNA"/>
</dbReference>
<keyword evidence="2" id="KW-1185">Reference proteome</keyword>
<accession>A0A285SAM0</accession>
<dbReference type="RefSeq" id="WP_208980328.1">
    <property type="nucleotide sequence ID" value="NZ_OBML01000004.1"/>
</dbReference>
<organism evidence="1 2">
    <name type="scientific">Stappia indica</name>
    <dbReference type="NCBI Taxonomy" id="538381"/>
    <lineage>
        <taxon>Bacteria</taxon>
        <taxon>Pseudomonadati</taxon>
        <taxon>Pseudomonadota</taxon>
        <taxon>Alphaproteobacteria</taxon>
        <taxon>Hyphomicrobiales</taxon>
        <taxon>Stappiaceae</taxon>
        <taxon>Stappia</taxon>
    </lineage>
</organism>
<dbReference type="InterPro" id="IPR013783">
    <property type="entry name" value="Ig-like_fold"/>
</dbReference>
<dbReference type="Proteomes" id="UP000219331">
    <property type="component" value="Unassembled WGS sequence"/>
</dbReference>
<dbReference type="Gene3D" id="2.60.40.10">
    <property type="entry name" value="Immunoglobulins"/>
    <property type="match status" value="1"/>
</dbReference>
<name>A0A285SAM0_9HYPH</name>
<evidence type="ECO:0000313" key="2">
    <source>
        <dbReference type="Proteomes" id="UP000219331"/>
    </source>
</evidence>
<evidence type="ECO:0000313" key="1">
    <source>
        <dbReference type="EMBL" id="SOC04463.1"/>
    </source>
</evidence>
<feature type="non-terminal residue" evidence="1">
    <location>
        <position position="253"/>
    </location>
</feature>
<dbReference type="AlphaFoldDB" id="A0A285SAM0"/>
<reference evidence="1 2" key="1">
    <citation type="submission" date="2017-08" db="EMBL/GenBank/DDBJ databases">
        <authorList>
            <person name="de Groot N.N."/>
        </authorList>
    </citation>
    <scope>NUCLEOTIDE SEQUENCE [LARGE SCALE GENOMIC DNA]</scope>
    <source>
        <strain evidence="1 2">USBA 352</strain>
    </source>
</reference>
<sequence length="253" mass="25656">MRGTEAVTITADGRKPATFRAFPNTETLSGSRRGAQPVHAALGAAGHRLGQLALLVLTLWFALCAGTTDANALSASCAQINSDLSAGVTLDAASLPTGTNQFYREYDSLADGETLTWSVTGSGVAGSQTYSNFYVGNWDNWEHYAATDATGSIFDSGSHGFSSGDTFASIELIVNKSANPTYVNDPATVTLTASCSEGSPVTISLAPAAGSLANGAVGTAYTQTFTASGGAAPYTYAVTAGALPDGLTLASNG</sequence>
<proteinExistence type="predicted"/>
<protein>
    <submittedName>
        <fullName evidence="1">Uncharacterized protein</fullName>
    </submittedName>
</protein>